<dbReference type="EMBL" id="JAHUZN010000006">
    <property type="protein sequence ID" value="KAG8491323.1"/>
    <property type="molecule type" value="Genomic_DNA"/>
</dbReference>
<organism evidence="2 3">
    <name type="scientific">Gossypium anomalum</name>
    <dbReference type="NCBI Taxonomy" id="47600"/>
    <lineage>
        <taxon>Eukaryota</taxon>
        <taxon>Viridiplantae</taxon>
        <taxon>Streptophyta</taxon>
        <taxon>Embryophyta</taxon>
        <taxon>Tracheophyta</taxon>
        <taxon>Spermatophyta</taxon>
        <taxon>Magnoliopsida</taxon>
        <taxon>eudicotyledons</taxon>
        <taxon>Gunneridae</taxon>
        <taxon>Pentapetalae</taxon>
        <taxon>rosids</taxon>
        <taxon>malvids</taxon>
        <taxon>Malvales</taxon>
        <taxon>Malvaceae</taxon>
        <taxon>Malvoideae</taxon>
        <taxon>Gossypium</taxon>
    </lineage>
</organism>
<protein>
    <submittedName>
        <fullName evidence="2">Uncharacterized protein</fullName>
    </submittedName>
</protein>
<gene>
    <name evidence="2" type="ORF">CXB51_014461</name>
</gene>
<proteinExistence type="predicted"/>
<sequence length="204" mass="23216">MFTTFSIYKTLSTVAPDQLFAVLLLCFSFSLLIKFSLDQIAYLPKFELAPENLEKLSLVHCLILLHKKVPQFDLAQALHGTFLFQFLSCSKSFVLKETSRIYTTSWVRDIGPNLRPNDYKKDDGIKGKSNGDKSRSTEIEPLTLEDIAIAVRGGMVNLRPSLQRLYMKKVFAYKDALKSFIEGLVFNMLELGEMQKNLNTLCLC</sequence>
<evidence type="ECO:0000313" key="2">
    <source>
        <dbReference type="EMBL" id="KAG8491323.1"/>
    </source>
</evidence>
<reference evidence="2 3" key="1">
    <citation type="journal article" date="2021" name="bioRxiv">
        <title>The Gossypium anomalum genome as a resource for cotton improvement and evolutionary analysis of hybrid incompatibility.</title>
        <authorList>
            <person name="Grover C.E."/>
            <person name="Yuan D."/>
            <person name="Arick M.A."/>
            <person name="Miller E.R."/>
            <person name="Hu G."/>
            <person name="Peterson D.G."/>
            <person name="Wendel J.F."/>
            <person name="Udall J.A."/>
        </authorList>
    </citation>
    <scope>NUCLEOTIDE SEQUENCE [LARGE SCALE GENOMIC DNA]</scope>
    <source>
        <strain evidence="2">JFW-Udall</strain>
        <tissue evidence="2">Leaf</tissue>
    </source>
</reference>
<feature type="transmembrane region" description="Helical" evidence="1">
    <location>
        <begin position="20"/>
        <end position="37"/>
    </location>
</feature>
<dbReference type="PANTHER" id="PTHR36064">
    <property type="entry name" value="EMBRYO DEFECTIVE 2735"/>
    <property type="match status" value="1"/>
</dbReference>
<dbReference type="Proteomes" id="UP000701853">
    <property type="component" value="Chromosome 6"/>
</dbReference>
<keyword evidence="1" id="KW-0472">Membrane</keyword>
<evidence type="ECO:0000313" key="3">
    <source>
        <dbReference type="Proteomes" id="UP000701853"/>
    </source>
</evidence>
<dbReference type="OrthoDB" id="514706at2759"/>
<dbReference type="AlphaFoldDB" id="A0A8J5Z073"/>
<keyword evidence="3" id="KW-1185">Reference proteome</keyword>
<keyword evidence="1" id="KW-0812">Transmembrane</keyword>
<comment type="caution">
    <text evidence="2">The sequence shown here is derived from an EMBL/GenBank/DDBJ whole genome shotgun (WGS) entry which is preliminary data.</text>
</comment>
<evidence type="ECO:0000256" key="1">
    <source>
        <dbReference type="SAM" id="Phobius"/>
    </source>
</evidence>
<keyword evidence="1" id="KW-1133">Transmembrane helix</keyword>
<accession>A0A8J5Z073</accession>
<name>A0A8J5Z073_9ROSI</name>